<reference evidence="8" key="2">
    <citation type="submission" date="2015-11" db="EMBL/GenBank/DDBJ databases">
        <authorList>
            <person name="Zhang Y."/>
            <person name="Guo Z."/>
        </authorList>
    </citation>
    <scope>NUCLEOTIDE SEQUENCE</scope>
    <source>
        <strain evidence="8">1</strain>
    </source>
</reference>
<protein>
    <submittedName>
        <fullName evidence="7">Formiminoglutamic iminohydrolase</fullName>
    </submittedName>
    <submittedName>
        <fullName evidence="8">N-formimino-L-glutamate deiminase</fullName>
    </submittedName>
</protein>
<evidence type="ECO:0000313" key="7">
    <source>
        <dbReference type="EMBL" id="BAR98720.1"/>
    </source>
</evidence>
<accession>A0A0H5B932</accession>
<dbReference type="EMBL" id="LN907867">
    <property type="protein sequence ID" value="CUU43943.1"/>
    <property type="molecule type" value="Genomic_DNA"/>
</dbReference>
<feature type="domain" description="Amidohydrolase-related" evidence="5">
    <location>
        <begin position="80"/>
        <end position="425"/>
    </location>
</feature>
<dbReference type="InterPro" id="IPR006680">
    <property type="entry name" value="Amidohydro-rel"/>
</dbReference>
<keyword evidence="2" id="KW-0479">Metal-binding</keyword>
<dbReference type="KEGG" id="bvr:BVIR_205"/>
<dbReference type="PANTHER" id="PTHR11271:SF48">
    <property type="entry name" value="AMIDOHYDROLASE-RELATED DOMAIN-CONTAINING PROTEIN"/>
    <property type="match status" value="1"/>
</dbReference>
<dbReference type="PANTHER" id="PTHR11271">
    <property type="entry name" value="GUANINE DEAMINASE"/>
    <property type="match status" value="1"/>
</dbReference>
<dbReference type="InterPro" id="IPR010252">
    <property type="entry name" value="HutF"/>
</dbReference>
<dbReference type="GO" id="GO:0046872">
    <property type="term" value="F:metal ion binding"/>
    <property type="evidence" value="ECO:0007669"/>
    <property type="project" value="UniProtKB-KW"/>
</dbReference>
<dbReference type="Pfam" id="PF01979">
    <property type="entry name" value="Amidohydro_1"/>
    <property type="match status" value="1"/>
</dbReference>
<keyword evidence="9" id="KW-1185">Reference proteome</keyword>
<dbReference type="AlphaFoldDB" id="A0A0H5B932"/>
<dbReference type="GO" id="GO:0019239">
    <property type="term" value="F:deaminase activity"/>
    <property type="evidence" value="ECO:0007669"/>
    <property type="project" value="TreeGrafter"/>
</dbReference>
<reference evidence="7" key="1">
    <citation type="journal article" date="2015" name="Genome Announc.">
        <title>Complete Genome Sequence of the Bacteriochlorophyll b-Producing Photosynthetic Bacterium Blastochloris viridis.</title>
        <authorList>
            <person name="Tsukatani Y."/>
            <person name="Hirose Y."/>
            <person name="Harada J."/>
            <person name="Misawa N."/>
            <person name="Mori K."/>
            <person name="Inoue K."/>
            <person name="Tamiaki H."/>
        </authorList>
    </citation>
    <scope>NUCLEOTIDE SEQUENCE [LARGE SCALE GENOMIC DNA]</scope>
    <source>
        <strain evidence="7">DSM 133</strain>
    </source>
</reference>
<dbReference type="OrthoDB" id="9796020at2"/>
<dbReference type="SUPFAM" id="SSF51338">
    <property type="entry name" value="Composite domain of metallo-dependent hydrolases"/>
    <property type="match status" value="1"/>
</dbReference>
<dbReference type="InterPro" id="IPR011059">
    <property type="entry name" value="Metal-dep_hydrolase_composite"/>
</dbReference>
<dbReference type="InterPro" id="IPR032466">
    <property type="entry name" value="Metal_Hydrolase"/>
</dbReference>
<dbReference type="InterPro" id="IPR051607">
    <property type="entry name" value="Metallo-dep_hydrolases"/>
</dbReference>
<evidence type="ECO:0000259" key="5">
    <source>
        <dbReference type="Pfam" id="PF01979"/>
    </source>
</evidence>
<proteinExistence type="predicted"/>
<keyword evidence="4" id="KW-0862">Zinc</keyword>
<dbReference type="Pfam" id="PF22429">
    <property type="entry name" value="HutF_N"/>
    <property type="match status" value="1"/>
</dbReference>
<evidence type="ECO:0000256" key="2">
    <source>
        <dbReference type="ARBA" id="ARBA00022723"/>
    </source>
</evidence>
<name>A0A0H5B932_BLAVI</name>
<dbReference type="EMBL" id="AP014854">
    <property type="protein sequence ID" value="BAR98720.1"/>
    <property type="molecule type" value="Genomic_DNA"/>
</dbReference>
<dbReference type="NCBIfam" id="TIGR02022">
    <property type="entry name" value="hutF"/>
    <property type="match status" value="1"/>
</dbReference>
<evidence type="ECO:0000256" key="3">
    <source>
        <dbReference type="ARBA" id="ARBA00022801"/>
    </source>
</evidence>
<dbReference type="InterPro" id="IPR055156">
    <property type="entry name" value="HutF-like_N"/>
</dbReference>
<evidence type="ECO:0000256" key="1">
    <source>
        <dbReference type="ARBA" id="ARBA00001947"/>
    </source>
</evidence>
<dbReference type="SUPFAM" id="SSF51556">
    <property type="entry name" value="Metallo-dependent hydrolases"/>
    <property type="match status" value="1"/>
</dbReference>
<dbReference type="RefSeq" id="WP_055036052.1">
    <property type="nucleotide sequence ID" value="NZ_AP014854.2"/>
</dbReference>
<keyword evidence="3 7" id="KW-0378">Hydrolase</keyword>
<dbReference type="Gene3D" id="2.30.40.10">
    <property type="entry name" value="Urease, subunit C, domain 1"/>
    <property type="match status" value="1"/>
</dbReference>
<sequence length="453" mass="48024">MFGTSSRKLLFETALTADGWQREVLVTVADGHFATVEPGGAADGAERIGGVALPGLPNLHSCVIERALAGLLERDGEAAAAELAARVVAALNPDDVEAIAAQAYAEMLEAGFTAAGEFQTLHLDPNGRPYADVAEINAQVVAAAEQTGIALTLLPVLQVHGGFGPCPATPRQRRFLHDLDGFAELMRATRLTVAFYPGTRLGLAFHSLRTVTIGDIRRLAREAAAGPIHIQLAASDREVAECLAVTGARPASYLLDWVAVDERWCLIHPLQLSAEERLRLAKAGAVAGLCPVAEAHRGEAAFDAVPFLNEGGRIGVGTGSNLCTSPAGLLRTLEYSQRQRNRARPQLVRPDASAGRALFDLARLGGNQALAQPVGGITAGAPADVVVLDTGHPAFAGRSGDRVLDVWVFVAGAAAVRDVWVGGRQLVREGRHRDRDRIRTRFRAAMERLSGRV</sequence>
<dbReference type="STRING" id="1079.BVIR_205"/>
<comment type="cofactor">
    <cofactor evidence="1">
        <name>Zn(2+)</name>
        <dbReference type="ChEBI" id="CHEBI:29105"/>
    </cofactor>
</comment>
<dbReference type="Gene3D" id="3.20.20.140">
    <property type="entry name" value="Metal-dependent hydrolases"/>
    <property type="match status" value="1"/>
</dbReference>
<dbReference type="Proteomes" id="UP000065734">
    <property type="component" value="Chromosome I"/>
</dbReference>
<reference evidence="9" key="3">
    <citation type="journal article" date="2016" name="Genome Announc.">
        <title>Revised genome sequence of the purple photosynthetic bacterium Blastochloris viridis.</title>
        <authorList>
            <person name="Liu L.N."/>
            <person name="Faulkner M."/>
            <person name="Liu X."/>
            <person name="Huang F."/>
            <person name="Darby A.C."/>
            <person name="Hall N."/>
        </authorList>
    </citation>
    <scope>NUCLEOTIDE SEQUENCE [LARGE SCALE GENOMIC DNA]</scope>
    <source>
        <strain evidence="9">ATCC 19567 / DSM 133 / F</strain>
    </source>
</reference>
<evidence type="ECO:0000256" key="4">
    <source>
        <dbReference type="ARBA" id="ARBA00022833"/>
    </source>
</evidence>
<gene>
    <name evidence="7" type="ORF">BV133_1127</name>
    <name evidence="8" type="ORF">BVIRIDIS_29710</name>
</gene>
<evidence type="ECO:0000259" key="6">
    <source>
        <dbReference type="Pfam" id="PF22429"/>
    </source>
</evidence>
<dbReference type="GO" id="GO:0005829">
    <property type="term" value="C:cytosol"/>
    <property type="evidence" value="ECO:0007669"/>
    <property type="project" value="TreeGrafter"/>
</dbReference>
<organism evidence="8 9">
    <name type="scientific">Blastochloris viridis</name>
    <name type="common">Rhodopseudomonas viridis</name>
    <dbReference type="NCBI Taxonomy" id="1079"/>
    <lineage>
        <taxon>Bacteria</taxon>
        <taxon>Pseudomonadati</taxon>
        <taxon>Pseudomonadota</taxon>
        <taxon>Alphaproteobacteria</taxon>
        <taxon>Hyphomicrobiales</taxon>
        <taxon>Blastochloridaceae</taxon>
        <taxon>Blastochloris</taxon>
    </lineage>
</organism>
<feature type="domain" description="Formimidoylglutamate deiminase N-terminal" evidence="6">
    <location>
        <begin position="12"/>
        <end position="48"/>
    </location>
</feature>
<evidence type="ECO:0000313" key="8">
    <source>
        <dbReference type="EMBL" id="CUU43943.1"/>
    </source>
</evidence>
<evidence type="ECO:0000313" key="9">
    <source>
        <dbReference type="Proteomes" id="UP000065734"/>
    </source>
</evidence>